<organism evidence="1 2">
    <name type="scientific">Phytophthora palmivora</name>
    <dbReference type="NCBI Taxonomy" id="4796"/>
    <lineage>
        <taxon>Eukaryota</taxon>
        <taxon>Sar</taxon>
        <taxon>Stramenopiles</taxon>
        <taxon>Oomycota</taxon>
        <taxon>Peronosporomycetes</taxon>
        <taxon>Peronosporales</taxon>
        <taxon>Peronosporaceae</taxon>
        <taxon>Phytophthora</taxon>
    </lineage>
</organism>
<gene>
    <name evidence="1" type="ORF">PHPALM_305</name>
</gene>
<evidence type="ECO:0000313" key="1">
    <source>
        <dbReference type="EMBL" id="POM81686.1"/>
    </source>
</evidence>
<dbReference type="Proteomes" id="UP000237271">
    <property type="component" value="Unassembled WGS sequence"/>
</dbReference>
<evidence type="ECO:0000313" key="2">
    <source>
        <dbReference type="Proteomes" id="UP000237271"/>
    </source>
</evidence>
<accession>A0A2P4YV93</accession>
<protein>
    <submittedName>
        <fullName evidence="1">Reverse transcriptase</fullName>
    </submittedName>
</protein>
<name>A0A2P4YV93_9STRA</name>
<dbReference type="EMBL" id="NCKW01000031">
    <property type="protein sequence ID" value="POM81686.1"/>
    <property type="molecule type" value="Genomic_DNA"/>
</dbReference>
<keyword evidence="1" id="KW-0548">Nucleotidyltransferase</keyword>
<keyword evidence="1" id="KW-0695">RNA-directed DNA polymerase</keyword>
<keyword evidence="1" id="KW-0808">Transferase</keyword>
<reference evidence="1 2" key="1">
    <citation type="journal article" date="2017" name="Genome Biol. Evol.">
        <title>Phytophthora megakarya and P. palmivora, closely related causal agents of cacao black pod rot, underwent increases in genome sizes and gene numbers by different mechanisms.</title>
        <authorList>
            <person name="Ali S.S."/>
            <person name="Shao J."/>
            <person name="Lary D.J."/>
            <person name="Kronmiller B."/>
            <person name="Shen D."/>
            <person name="Strem M.D."/>
            <person name="Amoako-Attah I."/>
            <person name="Akrofi A.Y."/>
            <person name="Begoude B.A."/>
            <person name="Ten Hoopen G.M."/>
            <person name="Coulibaly K."/>
            <person name="Kebe B.I."/>
            <person name="Melnick R.L."/>
            <person name="Guiltinan M.J."/>
            <person name="Tyler B.M."/>
            <person name="Meinhardt L.W."/>
            <person name="Bailey B.A."/>
        </authorList>
    </citation>
    <scope>NUCLEOTIDE SEQUENCE [LARGE SCALE GENOMIC DNA]</scope>
    <source>
        <strain evidence="2">sbr112.9</strain>
    </source>
</reference>
<comment type="caution">
    <text evidence="1">The sequence shown here is derived from an EMBL/GenBank/DDBJ whole genome shotgun (WGS) entry which is preliminary data.</text>
</comment>
<dbReference type="GO" id="GO:0003964">
    <property type="term" value="F:RNA-directed DNA polymerase activity"/>
    <property type="evidence" value="ECO:0007669"/>
    <property type="project" value="UniProtKB-KW"/>
</dbReference>
<proteinExistence type="predicted"/>
<dbReference type="AlphaFoldDB" id="A0A2P4YV93"/>
<keyword evidence="2" id="KW-1185">Reference proteome</keyword>
<sequence>MAYKVNLRNRYGRMAIFSPSIKYIGWQSNNSIYTTKDMNILANAQCHGPIISVTHIMCGAVGEPKHFGRNSCSNGWGMKYRRKHCRRTQTISRQDEEAWISGFKNYLKGDLQDLTQQEAQRT</sequence>